<organism evidence="1 2">
    <name type="scientific">Phytophthora nicotianae P1569</name>
    <dbReference type="NCBI Taxonomy" id="1317065"/>
    <lineage>
        <taxon>Eukaryota</taxon>
        <taxon>Sar</taxon>
        <taxon>Stramenopiles</taxon>
        <taxon>Oomycota</taxon>
        <taxon>Peronosporomycetes</taxon>
        <taxon>Peronosporales</taxon>
        <taxon>Peronosporaceae</taxon>
        <taxon>Phytophthora</taxon>
    </lineage>
</organism>
<protein>
    <submittedName>
        <fullName evidence="1">Uncharacterized protein</fullName>
    </submittedName>
</protein>
<dbReference type="EMBL" id="ANIZ01002922">
    <property type="protein sequence ID" value="ETI37341.1"/>
    <property type="molecule type" value="Genomic_DNA"/>
</dbReference>
<feature type="non-terminal residue" evidence="1">
    <location>
        <position position="80"/>
    </location>
</feature>
<dbReference type="OrthoDB" id="123591at2759"/>
<dbReference type="Proteomes" id="UP000018721">
    <property type="component" value="Unassembled WGS sequence"/>
</dbReference>
<accession>V9EEE1</accession>
<comment type="caution">
    <text evidence="1">The sequence shown here is derived from an EMBL/GenBank/DDBJ whole genome shotgun (WGS) entry which is preliminary data.</text>
</comment>
<evidence type="ECO:0000313" key="1">
    <source>
        <dbReference type="EMBL" id="ETI37341.1"/>
    </source>
</evidence>
<evidence type="ECO:0000313" key="2">
    <source>
        <dbReference type="Proteomes" id="UP000018721"/>
    </source>
</evidence>
<keyword evidence="2" id="KW-1185">Reference proteome</keyword>
<sequence length="80" mass="9463">MFYCERCSVDSAKCWLCNKIRHSFKGVTKTCFAIWHEDFECGQSIPVTLARKLFFADLDKWLGSGRKRAENWSYTRTMQK</sequence>
<dbReference type="HOGENOM" id="CLU_013012_3_1_1"/>
<proteinExistence type="predicted"/>
<name>V9EEE1_PHYNI</name>
<gene>
    <name evidence="1" type="ORF">F443_16661</name>
</gene>
<reference evidence="1 2" key="1">
    <citation type="submission" date="2013-11" db="EMBL/GenBank/DDBJ databases">
        <title>The Genome Sequence of Phytophthora parasitica P1569.</title>
        <authorList>
            <consortium name="The Broad Institute Genomics Platform"/>
            <person name="Russ C."/>
            <person name="Tyler B."/>
            <person name="Panabieres F."/>
            <person name="Shan W."/>
            <person name="Tripathy S."/>
            <person name="Grunwald N."/>
            <person name="Machado M."/>
            <person name="Johnson C.S."/>
            <person name="Arredondo F."/>
            <person name="Hong C."/>
            <person name="Coffey M."/>
            <person name="Young S.K."/>
            <person name="Zeng Q."/>
            <person name="Gargeya S."/>
            <person name="Fitzgerald M."/>
            <person name="Abouelleil A."/>
            <person name="Alvarado L."/>
            <person name="Chapman S.B."/>
            <person name="Gainer-Dewar J."/>
            <person name="Goldberg J."/>
            <person name="Griggs A."/>
            <person name="Gujja S."/>
            <person name="Hansen M."/>
            <person name="Howarth C."/>
            <person name="Imamovic A."/>
            <person name="Ireland A."/>
            <person name="Larimer J."/>
            <person name="McCowan C."/>
            <person name="Murphy C."/>
            <person name="Pearson M."/>
            <person name="Poon T.W."/>
            <person name="Priest M."/>
            <person name="Roberts A."/>
            <person name="Saif S."/>
            <person name="Shea T."/>
            <person name="Sykes S."/>
            <person name="Wortman J."/>
            <person name="Nusbaum C."/>
            <person name="Birren B."/>
        </authorList>
    </citation>
    <scope>NUCLEOTIDE SEQUENCE [LARGE SCALE GENOMIC DNA]</scope>
    <source>
        <strain evidence="1 2">P1569</strain>
    </source>
</reference>
<dbReference type="AlphaFoldDB" id="V9EEE1"/>